<dbReference type="AlphaFoldDB" id="A0A0D3D5M1"/>
<sequence length="80" mass="8403">MSAHAYNKMKAKKLGSLKVVEVSNDNAYRLKLPGYINTSNVFNVKQLSRYLPASTGSDSGSNPSNSGSPDAAASLTLAPT</sequence>
<dbReference type="Gramene" id="Bo7g041020.1">
    <property type="protein sequence ID" value="Bo7g041020.1"/>
    <property type="gene ID" value="Bo7g041020"/>
</dbReference>
<dbReference type="Proteomes" id="UP000032141">
    <property type="component" value="Chromosome C7"/>
</dbReference>
<reference evidence="3 4" key="1">
    <citation type="journal article" date="2014" name="Genome Biol.">
        <title>Transcriptome and methylome profiling reveals relics of genome dominance in the mesopolyploid Brassica oleracea.</title>
        <authorList>
            <person name="Parkin I.A."/>
            <person name="Koh C."/>
            <person name="Tang H."/>
            <person name="Robinson S.J."/>
            <person name="Kagale S."/>
            <person name="Clarke W.E."/>
            <person name="Town C.D."/>
            <person name="Nixon J."/>
            <person name="Krishnakumar V."/>
            <person name="Bidwell S.L."/>
            <person name="Denoeud F."/>
            <person name="Belcram H."/>
            <person name="Links M.G."/>
            <person name="Just J."/>
            <person name="Clarke C."/>
            <person name="Bender T."/>
            <person name="Huebert T."/>
            <person name="Mason A.S."/>
            <person name="Pires J.C."/>
            <person name="Barker G."/>
            <person name="Moore J."/>
            <person name="Walley P.G."/>
            <person name="Manoli S."/>
            <person name="Batley J."/>
            <person name="Edwards D."/>
            <person name="Nelson M.N."/>
            <person name="Wang X."/>
            <person name="Paterson A.H."/>
            <person name="King G."/>
            <person name="Bancroft I."/>
            <person name="Chalhoub B."/>
            <person name="Sharpe A.G."/>
        </authorList>
    </citation>
    <scope>NUCLEOTIDE SEQUENCE</scope>
    <source>
        <strain evidence="3 4">cv. TO1000</strain>
    </source>
</reference>
<keyword evidence="4" id="KW-1185">Reference proteome</keyword>
<evidence type="ECO:0000313" key="4">
    <source>
        <dbReference type="Proteomes" id="UP000032141"/>
    </source>
</evidence>
<dbReference type="HOGENOM" id="CLU_2593089_0_0_1"/>
<reference evidence="3" key="2">
    <citation type="submission" date="2015-03" db="UniProtKB">
        <authorList>
            <consortium name="EnsemblPlants"/>
        </authorList>
    </citation>
    <scope>IDENTIFICATION</scope>
</reference>
<protein>
    <recommendedName>
        <fullName evidence="2">Tf2-1-like SH3-like domain-containing protein</fullName>
    </recommendedName>
</protein>
<feature type="compositionally biased region" description="Low complexity" evidence="1">
    <location>
        <begin position="56"/>
        <end position="74"/>
    </location>
</feature>
<proteinExistence type="predicted"/>
<accession>A0A0D3D5M1</accession>
<evidence type="ECO:0000259" key="2">
    <source>
        <dbReference type="Pfam" id="PF24626"/>
    </source>
</evidence>
<dbReference type="InterPro" id="IPR056924">
    <property type="entry name" value="SH3_Tf2-1"/>
</dbReference>
<feature type="domain" description="Tf2-1-like SH3-like" evidence="2">
    <location>
        <begin position="4"/>
        <end position="50"/>
    </location>
</feature>
<feature type="region of interest" description="Disordered" evidence="1">
    <location>
        <begin position="52"/>
        <end position="80"/>
    </location>
</feature>
<evidence type="ECO:0000256" key="1">
    <source>
        <dbReference type="SAM" id="MobiDB-lite"/>
    </source>
</evidence>
<dbReference type="EnsemblPlants" id="Bo7g041020.1">
    <property type="protein sequence ID" value="Bo7g041020.1"/>
    <property type="gene ID" value="Bo7g041020"/>
</dbReference>
<name>A0A0D3D5M1_BRAOL</name>
<organism evidence="3 4">
    <name type="scientific">Brassica oleracea var. oleracea</name>
    <dbReference type="NCBI Taxonomy" id="109376"/>
    <lineage>
        <taxon>Eukaryota</taxon>
        <taxon>Viridiplantae</taxon>
        <taxon>Streptophyta</taxon>
        <taxon>Embryophyta</taxon>
        <taxon>Tracheophyta</taxon>
        <taxon>Spermatophyta</taxon>
        <taxon>Magnoliopsida</taxon>
        <taxon>eudicotyledons</taxon>
        <taxon>Gunneridae</taxon>
        <taxon>Pentapetalae</taxon>
        <taxon>rosids</taxon>
        <taxon>malvids</taxon>
        <taxon>Brassicales</taxon>
        <taxon>Brassicaceae</taxon>
        <taxon>Brassiceae</taxon>
        <taxon>Brassica</taxon>
    </lineage>
</organism>
<evidence type="ECO:0000313" key="3">
    <source>
        <dbReference type="EnsemblPlants" id="Bo7g041020.1"/>
    </source>
</evidence>
<dbReference type="Pfam" id="PF24626">
    <property type="entry name" value="SH3_Tf2-1"/>
    <property type="match status" value="1"/>
</dbReference>